<dbReference type="AlphaFoldDB" id="A0A0M0LDZ4"/>
<feature type="domain" description="SH3b" evidence="1">
    <location>
        <begin position="31"/>
        <end position="93"/>
    </location>
</feature>
<dbReference type="InterPro" id="IPR052354">
    <property type="entry name" value="Cell_Wall_Dynamics_Protein"/>
</dbReference>
<dbReference type="STRING" id="263475.AMD00_12065"/>
<dbReference type="PROSITE" id="PS51781">
    <property type="entry name" value="SH3B"/>
    <property type="match status" value="1"/>
</dbReference>
<dbReference type="Gene3D" id="2.30.30.40">
    <property type="entry name" value="SH3 Domains"/>
    <property type="match status" value="2"/>
</dbReference>
<comment type="caution">
    <text evidence="2">The sequence shown here is derived from an EMBL/GenBank/DDBJ whole genome shotgun (WGS) entry which is preliminary data.</text>
</comment>
<dbReference type="RefSeq" id="WP_053417313.1">
    <property type="nucleotide sequence ID" value="NZ_LILB01000005.1"/>
</dbReference>
<dbReference type="Pfam" id="PF08239">
    <property type="entry name" value="SH3_3"/>
    <property type="match status" value="1"/>
</dbReference>
<dbReference type="OrthoDB" id="9806267at2"/>
<dbReference type="Proteomes" id="UP000036867">
    <property type="component" value="Unassembled WGS sequence"/>
</dbReference>
<proteinExistence type="predicted"/>
<dbReference type="PANTHER" id="PTHR34408">
    <property type="entry name" value="FAMILY PROTEIN, PUTATIVE-RELATED"/>
    <property type="match status" value="1"/>
</dbReference>
<evidence type="ECO:0000313" key="2">
    <source>
        <dbReference type="EMBL" id="KOO49122.1"/>
    </source>
</evidence>
<name>A0A0M0LDZ4_9BACL</name>
<evidence type="ECO:0000259" key="1">
    <source>
        <dbReference type="PROSITE" id="PS51781"/>
    </source>
</evidence>
<dbReference type="PANTHER" id="PTHR34408:SF1">
    <property type="entry name" value="GLYCOSYL HYDROLASE FAMILY 19 DOMAIN-CONTAINING PROTEIN HI_1415"/>
    <property type="match status" value="1"/>
</dbReference>
<dbReference type="SMART" id="SM00287">
    <property type="entry name" value="SH3b"/>
    <property type="match status" value="2"/>
</dbReference>
<dbReference type="GeneID" id="301136831"/>
<sequence length="176" mass="19588">MHKLLKAIILSLVVFLFVSVIPGKISAASKYQTAQVNVDGLNIRTGASNSAEIVAHFAKGDVVKYTNYDKYWAKTIFNKKTVYVSRKYLQTIEVPSKLKKLKNVTVYKYAIGQDPTVAVDRKAKVYALASNSSKVIGTVPPGEFVNALAYDGYFSIIIYKNQIGFVSRWDLQPVDL</sequence>
<protein>
    <recommendedName>
        <fullName evidence="1">SH3b domain-containing protein</fullName>
    </recommendedName>
</protein>
<dbReference type="EMBL" id="LILB01000005">
    <property type="protein sequence ID" value="KOO49122.1"/>
    <property type="molecule type" value="Genomic_DNA"/>
</dbReference>
<dbReference type="InterPro" id="IPR003646">
    <property type="entry name" value="SH3-like_bac-type"/>
</dbReference>
<accession>A0A0M0LDZ4</accession>
<keyword evidence="3" id="KW-1185">Reference proteome</keyword>
<gene>
    <name evidence="2" type="ORF">AMD00_12065</name>
</gene>
<organism evidence="2 3">
    <name type="scientific">Viridibacillus arvi</name>
    <dbReference type="NCBI Taxonomy" id="263475"/>
    <lineage>
        <taxon>Bacteria</taxon>
        <taxon>Bacillati</taxon>
        <taxon>Bacillota</taxon>
        <taxon>Bacilli</taxon>
        <taxon>Bacillales</taxon>
        <taxon>Caryophanaceae</taxon>
        <taxon>Viridibacillus</taxon>
    </lineage>
</organism>
<evidence type="ECO:0000313" key="3">
    <source>
        <dbReference type="Proteomes" id="UP000036867"/>
    </source>
</evidence>
<reference evidence="3" key="1">
    <citation type="submission" date="2015-08" db="EMBL/GenBank/DDBJ databases">
        <title>Fjat-10028 dsm 16317.</title>
        <authorList>
            <person name="Liu B."/>
            <person name="Wang J."/>
            <person name="Zhu Y."/>
            <person name="Liu G."/>
            <person name="Chen Q."/>
            <person name="Chen Z."/>
            <person name="Lan J."/>
            <person name="Che J."/>
            <person name="Ge C."/>
            <person name="Shi H."/>
            <person name="Pan Z."/>
            <person name="Liu X."/>
        </authorList>
    </citation>
    <scope>NUCLEOTIDE SEQUENCE [LARGE SCALE GENOMIC DNA]</scope>
    <source>
        <strain evidence="3">DSM 16317</strain>
    </source>
</reference>